<accession>A0A7H2BJI7</accession>
<protein>
    <recommendedName>
        <fullName evidence="4">DUF1795 domain-containing protein</fullName>
    </recommendedName>
</protein>
<proteinExistence type="predicted"/>
<dbReference type="AlphaFoldDB" id="A0A7H2BJI7"/>
<dbReference type="Gene3D" id="3.40.1000.10">
    <property type="entry name" value="Mog1/PsbP, alpha/beta/alpha sandwich"/>
    <property type="match status" value="1"/>
</dbReference>
<dbReference type="EMBL" id="CP061538">
    <property type="protein sequence ID" value="QNV39811.1"/>
    <property type="molecule type" value="Genomic_DNA"/>
</dbReference>
<dbReference type="KEGG" id="rama:IDM48_10870"/>
<evidence type="ECO:0000313" key="2">
    <source>
        <dbReference type="EMBL" id="QNV39833.1"/>
    </source>
</evidence>
<evidence type="ECO:0008006" key="4">
    <source>
        <dbReference type="Google" id="ProtNLM"/>
    </source>
</evidence>
<reference evidence="2 3" key="1">
    <citation type="submission" date="2020-09" db="EMBL/GenBank/DDBJ databases">
        <title>Investigation of environmental microbe.</title>
        <authorList>
            <person name="Ou Y."/>
            <person name="Kang Q."/>
        </authorList>
    </citation>
    <scope>NUCLEOTIDE SEQUENCE [LARGE SCALE GENOMIC DNA]</scope>
    <source>
        <strain evidence="2 3">KJZ-9</strain>
    </source>
</reference>
<gene>
    <name evidence="1" type="ORF">IDM48_10760</name>
    <name evidence="2" type="ORF">IDM48_10870</name>
</gene>
<name>A0A7H2BJI7_9MICC</name>
<keyword evidence="3" id="KW-1185">Reference proteome</keyword>
<evidence type="ECO:0000313" key="3">
    <source>
        <dbReference type="Proteomes" id="UP000516421"/>
    </source>
</evidence>
<dbReference type="Proteomes" id="UP000516421">
    <property type="component" value="Chromosome"/>
</dbReference>
<dbReference type="RefSeq" id="WP_190617397.1">
    <property type="nucleotide sequence ID" value="NZ_CP061538.1"/>
</dbReference>
<dbReference type="EMBL" id="CP061538">
    <property type="protein sequence ID" value="QNV39833.1"/>
    <property type="molecule type" value="Genomic_DNA"/>
</dbReference>
<sequence>MVMQMRTYVEPTSGVKLTVPEHWVVDVGANESVAVVAQATEEYLAGVNVVVTVEAPPEELQDLQAYTATQVESLRQRFAKQNFVLLGEREYFTETEEVSLVVHSRVQNKAVLACFQLFTLVGEVATAVTVTVPLALADTGFSLSTHIIQTFSPATRLYHFPFYED</sequence>
<organism evidence="2 3">
    <name type="scientific">Rothia amarae</name>
    <dbReference type="NCBI Taxonomy" id="169480"/>
    <lineage>
        <taxon>Bacteria</taxon>
        <taxon>Bacillati</taxon>
        <taxon>Actinomycetota</taxon>
        <taxon>Actinomycetes</taxon>
        <taxon>Micrococcales</taxon>
        <taxon>Micrococcaceae</taxon>
        <taxon>Rothia</taxon>
    </lineage>
</organism>
<dbReference type="KEGG" id="rama:IDM48_10760"/>
<evidence type="ECO:0000313" key="1">
    <source>
        <dbReference type="EMBL" id="QNV39811.1"/>
    </source>
</evidence>